<evidence type="ECO:0000313" key="4">
    <source>
        <dbReference type="Proteomes" id="UP000013963"/>
    </source>
</evidence>
<sequence>MRNIVRNIVTLVFIIISYFAFSTWINWMTRQQGNTVIVQIMTPFQVVILGLIFAMIIPTFKSIFLASYSLMRKYQKNKNQFLLYKYDKLMLILRMMERNVNANNVDGLKRNFWSYDNNDLIRPQFVESLVADLKTAVVRDYALPKYGKVVKEVIKCCEDFYQKERAVSTGSVKRRLFFDISQGYQLTSQGSNYNIHYFETLYSKTTNKQQLGWKIYSLYMIKFNYYFLFYGLGLAALVGVIFFPLIGQYSHFNLTTWGVSLLVMVSGVGAIISHGVKSLTLSKKKEVRKYLILPAVTYYFLILLIFLNIAGSIMLLPSITAIPPESTNIFESGALPFLFALANLVLTTALLIYILATLMDYLKGPGLVKEYLIEGIILPLVMFLAFTITRTTLIIYYDDPQGLNPFVNMIQTFLTAALFIYWVVNWIFSSMMSAVVNNNKYLKLHGVSQTPKKQQKTNNKKNKKAND</sequence>
<protein>
    <recommendedName>
        <fullName evidence="5">Transmembrane protein</fullName>
    </recommendedName>
</protein>
<evidence type="ECO:0000313" key="3">
    <source>
        <dbReference type="EMBL" id="AGM26473.1"/>
    </source>
</evidence>
<dbReference type="RefSeq" id="WP_016341113.1">
    <property type="nucleotide sequence ID" value="NC_021284.1"/>
</dbReference>
<name>R4U748_9MOLU</name>
<feature type="transmembrane region" description="Helical" evidence="2">
    <location>
        <begin position="47"/>
        <end position="70"/>
    </location>
</feature>
<feature type="transmembrane region" description="Helical" evidence="2">
    <location>
        <begin position="371"/>
        <end position="397"/>
    </location>
</feature>
<keyword evidence="2" id="KW-0472">Membrane</keyword>
<proteinExistence type="predicted"/>
<dbReference type="AlphaFoldDB" id="R4U748"/>
<dbReference type="STRING" id="1276229.SSYRP_v1c08840"/>
<accession>R4U748</accession>
<organism evidence="3 4">
    <name type="scientific">Spiroplasma syrphidicola EA-1</name>
    <dbReference type="NCBI Taxonomy" id="1276229"/>
    <lineage>
        <taxon>Bacteria</taxon>
        <taxon>Bacillati</taxon>
        <taxon>Mycoplasmatota</taxon>
        <taxon>Mollicutes</taxon>
        <taxon>Entomoplasmatales</taxon>
        <taxon>Spiroplasmataceae</taxon>
        <taxon>Spiroplasma</taxon>
    </lineage>
</organism>
<dbReference type="eggNOG" id="ENOG5033PQA">
    <property type="taxonomic scope" value="Bacteria"/>
</dbReference>
<dbReference type="EMBL" id="CP005078">
    <property type="protein sequence ID" value="AGM26473.1"/>
    <property type="molecule type" value="Genomic_DNA"/>
</dbReference>
<dbReference type="Proteomes" id="UP000013963">
    <property type="component" value="Chromosome"/>
</dbReference>
<evidence type="ECO:0000256" key="1">
    <source>
        <dbReference type="SAM" id="MobiDB-lite"/>
    </source>
</evidence>
<feature type="transmembrane region" description="Helical" evidence="2">
    <location>
        <begin position="337"/>
        <end position="359"/>
    </location>
</feature>
<dbReference type="KEGG" id="ssyr:SSYRP_v1c08840"/>
<keyword evidence="2" id="KW-1133">Transmembrane helix</keyword>
<dbReference type="PATRIC" id="fig|1276229.3.peg.879"/>
<feature type="region of interest" description="Disordered" evidence="1">
    <location>
        <begin position="447"/>
        <end position="467"/>
    </location>
</feature>
<evidence type="ECO:0008006" key="5">
    <source>
        <dbReference type="Google" id="ProtNLM"/>
    </source>
</evidence>
<feature type="transmembrane region" description="Helical" evidence="2">
    <location>
        <begin position="257"/>
        <end position="276"/>
    </location>
</feature>
<feature type="transmembrane region" description="Helical" evidence="2">
    <location>
        <begin position="7"/>
        <end position="27"/>
    </location>
</feature>
<feature type="transmembrane region" description="Helical" evidence="2">
    <location>
        <begin position="223"/>
        <end position="245"/>
    </location>
</feature>
<dbReference type="OrthoDB" id="387590at2"/>
<feature type="transmembrane region" description="Helical" evidence="2">
    <location>
        <begin position="296"/>
        <end position="317"/>
    </location>
</feature>
<dbReference type="HOGENOM" id="CLU_662057_0_0_14"/>
<keyword evidence="4" id="KW-1185">Reference proteome</keyword>
<feature type="transmembrane region" description="Helical" evidence="2">
    <location>
        <begin position="409"/>
        <end position="428"/>
    </location>
</feature>
<keyword evidence="2" id="KW-0812">Transmembrane</keyword>
<reference evidence="3 4" key="1">
    <citation type="journal article" date="2013" name="Genome Biol. Evol.">
        <title>Complete genomes of two dipteran-associated spiroplasmas provided insights into the origin, dynamics, and impacts of viral invasion in spiroplasma.</title>
        <authorList>
            <person name="Ku C."/>
            <person name="Lo W.S."/>
            <person name="Chen L.L."/>
            <person name="Kuo C.H."/>
        </authorList>
    </citation>
    <scope>NUCLEOTIDE SEQUENCE [LARGE SCALE GENOMIC DNA]</scope>
    <source>
        <strain evidence="3">EA-1</strain>
    </source>
</reference>
<feature type="compositionally biased region" description="Basic residues" evidence="1">
    <location>
        <begin position="453"/>
        <end position="467"/>
    </location>
</feature>
<evidence type="ECO:0000256" key="2">
    <source>
        <dbReference type="SAM" id="Phobius"/>
    </source>
</evidence>
<gene>
    <name evidence="3" type="ORF">SSYRP_v1c08840</name>
</gene>